<name>A0A0F4M4D8_9LACO</name>
<reference evidence="1" key="1">
    <citation type="submission" date="2021-09" db="EMBL/GenBank/DDBJ databases">
        <title>Lactobacillus species from Apis mellifera, Switzerland.</title>
        <authorList>
            <person name="Pfister J."/>
            <person name="Brown A."/>
            <person name="Neumann P."/>
            <person name="Collaud A."/>
            <person name="Retschnig G."/>
            <person name="Perreten V."/>
        </authorList>
    </citation>
    <scope>NUCLEOTIDE SEQUENCE</scope>
    <source>
        <strain evidence="1">IBH002</strain>
    </source>
</reference>
<dbReference type="Pfam" id="PF03613">
    <property type="entry name" value="EIID-AGA"/>
    <property type="match status" value="1"/>
</dbReference>
<gene>
    <name evidence="1" type="ORF">LDX53_01685</name>
</gene>
<dbReference type="GO" id="GO:0009401">
    <property type="term" value="P:phosphoenolpyruvate-dependent sugar phosphotransferase system"/>
    <property type="evidence" value="ECO:0007669"/>
    <property type="project" value="InterPro"/>
</dbReference>
<dbReference type="InterPro" id="IPR004704">
    <property type="entry name" value="PTS_IID_man"/>
</dbReference>
<accession>A0A0F4M4D8</accession>
<dbReference type="PROSITE" id="PS51108">
    <property type="entry name" value="PTS_EIID"/>
    <property type="match status" value="1"/>
</dbReference>
<proteinExistence type="predicted"/>
<dbReference type="EMBL" id="CP084389">
    <property type="protein sequence ID" value="UZX29971.1"/>
    <property type="molecule type" value="Genomic_DNA"/>
</dbReference>
<sequence length="275" mass="30352">MKLTKDVSPTDKKIINRIFWRSFTVFASRVGATKAHAPGFMYSIMPALDEYYKNDKEGHRKAMMRHTTWYNITQNVGTFVMGLVASMEKKTAQDPNFDPETTVAIKTSLMGPLSGIGDSIFWGVLRVIAAGVGISLASQGSILGPLLFLIIYNVPSILTRYYLTYMGFTLGDTFIQNMYESGSMKLLNKAASTLGLMMIGCMTATMVQFKSKLSIPITGGKPILIQTYLDQLWKGLVPLLVTLGCYWLLSKKVNVNWILLGVLVLAIILGLIGVV</sequence>
<dbReference type="AlphaFoldDB" id="A0A0F4M4D8"/>
<evidence type="ECO:0000313" key="1">
    <source>
        <dbReference type="EMBL" id="UZX29971.1"/>
    </source>
</evidence>
<dbReference type="Proteomes" id="UP001164557">
    <property type="component" value="Chromosome"/>
</dbReference>
<dbReference type="RefSeq" id="WP_038521258.1">
    <property type="nucleotide sequence ID" value="NZ_CP029544.1"/>
</dbReference>
<keyword evidence="2" id="KW-1185">Reference proteome</keyword>
<dbReference type="GO" id="GO:0005886">
    <property type="term" value="C:plasma membrane"/>
    <property type="evidence" value="ECO:0007669"/>
    <property type="project" value="TreeGrafter"/>
</dbReference>
<evidence type="ECO:0000313" key="2">
    <source>
        <dbReference type="Proteomes" id="UP001164557"/>
    </source>
</evidence>
<dbReference type="PANTHER" id="PTHR32502:SF23">
    <property type="entry name" value="TRANSPORT PROTEIN, PTS SYSTEM"/>
    <property type="match status" value="1"/>
</dbReference>
<protein>
    <submittedName>
        <fullName evidence="1">PTS system mannose/fructose/sorbose family transporter subunit IID</fullName>
    </submittedName>
</protein>
<dbReference type="InterPro" id="IPR050303">
    <property type="entry name" value="GatZ_KbaZ_carbometab"/>
</dbReference>
<dbReference type="OrthoDB" id="9795582at2"/>
<dbReference type="KEGG" id="lhs:DLD54_01665"/>
<dbReference type="PANTHER" id="PTHR32502">
    <property type="entry name" value="N-ACETYLGALACTOSAMINE PERMEASE II COMPONENT-RELATED"/>
    <property type="match status" value="1"/>
</dbReference>
<organism evidence="1 2">
    <name type="scientific">Lactobacillus helsingborgensis</name>
    <dbReference type="NCBI Taxonomy" id="1218494"/>
    <lineage>
        <taxon>Bacteria</taxon>
        <taxon>Bacillati</taxon>
        <taxon>Bacillota</taxon>
        <taxon>Bacilli</taxon>
        <taxon>Lactobacillales</taxon>
        <taxon>Lactobacillaceae</taxon>
        <taxon>Lactobacillus</taxon>
    </lineage>
</organism>